<dbReference type="RefSeq" id="WP_144869934.1">
    <property type="nucleotide sequence ID" value="NZ_LR213885.1"/>
</dbReference>
<accession>A0A563VKU8</accession>
<name>A0A563VKU8_9CYAN</name>
<protein>
    <submittedName>
        <fullName evidence="1">Uncharacterized protein</fullName>
    </submittedName>
</protein>
<gene>
    <name evidence="1" type="ORF">H1P_1330005</name>
</gene>
<dbReference type="Proteomes" id="UP000320055">
    <property type="component" value="Unassembled WGS sequence"/>
</dbReference>
<evidence type="ECO:0000313" key="2">
    <source>
        <dbReference type="Proteomes" id="UP000320055"/>
    </source>
</evidence>
<proteinExistence type="predicted"/>
<sequence>MQFLPEAEPLLLPQKKAIALSNPIPEKSLTPTEIGHIIAGRLGLPKISARAVNKKLLQLGYQVSVKRIKKSTGKEVHDYYQPTKKAIDGNYSQLEMATYKAGDGNSTKYQLRWFSPIVDLLINHWAEN</sequence>
<dbReference type="EMBL" id="CAACVJ010000039">
    <property type="protein sequence ID" value="VEP12086.1"/>
    <property type="molecule type" value="Genomic_DNA"/>
</dbReference>
<keyword evidence="2" id="KW-1185">Reference proteome</keyword>
<dbReference type="AlphaFoldDB" id="A0A563VKU8"/>
<evidence type="ECO:0000313" key="1">
    <source>
        <dbReference type="EMBL" id="VEP12086.1"/>
    </source>
</evidence>
<organism evidence="1 2">
    <name type="scientific">Hyella patelloides LEGE 07179</name>
    <dbReference type="NCBI Taxonomy" id="945734"/>
    <lineage>
        <taxon>Bacteria</taxon>
        <taxon>Bacillati</taxon>
        <taxon>Cyanobacteriota</taxon>
        <taxon>Cyanophyceae</taxon>
        <taxon>Pleurocapsales</taxon>
        <taxon>Hyellaceae</taxon>
        <taxon>Hyella</taxon>
    </lineage>
</organism>
<reference evidence="1 2" key="1">
    <citation type="submission" date="2019-01" db="EMBL/GenBank/DDBJ databases">
        <authorList>
            <person name="Brito A."/>
        </authorList>
    </citation>
    <scope>NUCLEOTIDE SEQUENCE [LARGE SCALE GENOMIC DNA]</scope>
    <source>
        <strain evidence="1">1</strain>
    </source>
</reference>